<reference evidence="9" key="1">
    <citation type="submission" date="2021-03" db="EMBL/GenBank/DDBJ databases">
        <title>Revisited historic fungal species revealed as producer of novel bioactive compounds through whole genome sequencing and comparative genomics.</title>
        <authorList>
            <person name="Vignolle G.A."/>
            <person name="Hochenegger N."/>
            <person name="Mach R.L."/>
            <person name="Mach-Aigner A.R."/>
            <person name="Javad Rahimi M."/>
            <person name="Salim K.A."/>
            <person name="Chan C.M."/>
            <person name="Lim L.B.L."/>
            <person name="Cai F."/>
            <person name="Druzhinina I.S."/>
            <person name="U'Ren J.M."/>
            <person name="Derntl C."/>
        </authorList>
    </citation>
    <scope>NUCLEOTIDE SEQUENCE</scope>
    <source>
        <strain evidence="9">TUCIM 5799</strain>
    </source>
</reference>
<evidence type="ECO:0000313" key="9">
    <source>
        <dbReference type="EMBL" id="KAI1874460.1"/>
    </source>
</evidence>
<keyword evidence="7" id="KW-0503">Monooxygenase</keyword>
<dbReference type="EMBL" id="JAFIMR010000009">
    <property type="protein sequence ID" value="KAI1874460.1"/>
    <property type="molecule type" value="Genomic_DNA"/>
</dbReference>
<name>A0A9P9WPU5_9PEZI</name>
<dbReference type="Proteomes" id="UP000829685">
    <property type="component" value="Unassembled WGS sequence"/>
</dbReference>
<keyword evidence="5" id="KW-0560">Oxidoreductase</keyword>
<keyword evidence="6 8" id="KW-0408">Iron</keyword>
<comment type="caution">
    <text evidence="9">The sequence shown here is derived from an EMBL/GenBank/DDBJ whole genome shotgun (WGS) entry which is preliminary data.</text>
</comment>
<dbReference type="GO" id="GO:0020037">
    <property type="term" value="F:heme binding"/>
    <property type="evidence" value="ECO:0007669"/>
    <property type="project" value="InterPro"/>
</dbReference>
<organism evidence="9 10">
    <name type="scientific">Neoarthrinium moseri</name>
    <dbReference type="NCBI Taxonomy" id="1658444"/>
    <lineage>
        <taxon>Eukaryota</taxon>
        <taxon>Fungi</taxon>
        <taxon>Dikarya</taxon>
        <taxon>Ascomycota</taxon>
        <taxon>Pezizomycotina</taxon>
        <taxon>Sordariomycetes</taxon>
        <taxon>Xylariomycetidae</taxon>
        <taxon>Amphisphaeriales</taxon>
        <taxon>Apiosporaceae</taxon>
        <taxon>Neoarthrinium</taxon>
    </lineage>
</organism>
<proteinExistence type="predicted"/>
<dbReference type="InterPro" id="IPR002401">
    <property type="entry name" value="Cyt_P450_E_grp-I"/>
</dbReference>
<dbReference type="InterPro" id="IPR036396">
    <property type="entry name" value="Cyt_P450_sf"/>
</dbReference>
<feature type="binding site" description="axial binding residue" evidence="8">
    <location>
        <position position="483"/>
    </location>
    <ligand>
        <name>heme</name>
        <dbReference type="ChEBI" id="CHEBI:30413"/>
    </ligand>
    <ligandPart>
        <name>Fe</name>
        <dbReference type="ChEBI" id="CHEBI:18248"/>
    </ligandPart>
</feature>
<dbReference type="GO" id="GO:0005506">
    <property type="term" value="F:iron ion binding"/>
    <property type="evidence" value="ECO:0007669"/>
    <property type="project" value="InterPro"/>
</dbReference>
<dbReference type="InterPro" id="IPR001128">
    <property type="entry name" value="Cyt_P450"/>
</dbReference>
<dbReference type="PANTHER" id="PTHR24305">
    <property type="entry name" value="CYTOCHROME P450"/>
    <property type="match status" value="1"/>
</dbReference>
<dbReference type="GO" id="GO:0016705">
    <property type="term" value="F:oxidoreductase activity, acting on paired donors, with incorporation or reduction of molecular oxygen"/>
    <property type="evidence" value="ECO:0007669"/>
    <property type="project" value="InterPro"/>
</dbReference>
<evidence type="ECO:0000256" key="1">
    <source>
        <dbReference type="ARBA" id="ARBA00001971"/>
    </source>
</evidence>
<evidence type="ECO:0000256" key="8">
    <source>
        <dbReference type="PIRSR" id="PIRSR602401-1"/>
    </source>
</evidence>
<dbReference type="PANTHER" id="PTHR24305:SF107">
    <property type="entry name" value="P450, PUTATIVE (EUROFUNG)-RELATED"/>
    <property type="match status" value="1"/>
</dbReference>
<dbReference type="PRINTS" id="PR00463">
    <property type="entry name" value="EP450I"/>
</dbReference>
<comment type="cofactor">
    <cofactor evidence="1 8">
        <name>heme</name>
        <dbReference type="ChEBI" id="CHEBI:30413"/>
    </cofactor>
</comment>
<evidence type="ECO:0000256" key="6">
    <source>
        <dbReference type="ARBA" id="ARBA00023004"/>
    </source>
</evidence>
<evidence type="ECO:0008006" key="11">
    <source>
        <dbReference type="Google" id="ProtNLM"/>
    </source>
</evidence>
<evidence type="ECO:0000313" key="10">
    <source>
        <dbReference type="Proteomes" id="UP000829685"/>
    </source>
</evidence>
<dbReference type="CDD" id="cd11051">
    <property type="entry name" value="CYP59-like"/>
    <property type="match status" value="1"/>
</dbReference>
<dbReference type="PRINTS" id="PR00385">
    <property type="entry name" value="P450"/>
</dbReference>
<dbReference type="Gene3D" id="1.10.630.10">
    <property type="entry name" value="Cytochrome P450"/>
    <property type="match status" value="1"/>
</dbReference>
<dbReference type="AlphaFoldDB" id="A0A9P9WPU5"/>
<dbReference type="OrthoDB" id="10029320at2759"/>
<evidence type="ECO:0000256" key="2">
    <source>
        <dbReference type="ARBA" id="ARBA00005179"/>
    </source>
</evidence>
<dbReference type="GO" id="GO:0004497">
    <property type="term" value="F:monooxygenase activity"/>
    <property type="evidence" value="ECO:0007669"/>
    <property type="project" value="UniProtKB-KW"/>
</dbReference>
<protein>
    <recommendedName>
        <fullName evidence="11">Cytochrome P450</fullName>
    </recommendedName>
</protein>
<evidence type="ECO:0000256" key="3">
    <source>
        <dbReference type="ARBA" id="ARBA00022617"/>
    </source>
</evidence>
<comment type="pathway">
    <text evidence="2">Secondary metabolite biosynthesis.</text>
</comment>
<keyword evidence="10" id="KW-1185">Reference proteome</keyword>
<sequence length="549" mass="61586">MLEIVGPPDEGLRGLLLKCLAVVMIASAVKFIHRLCQVRMMVRRAQNQPGVFALPHSFVLGHLPAITKVAIKLKMPRDAHGQSMPLLIAQAYPEVMKAGCVYMDVWPLSNPMIAVFHPDLMAQFTQENSQLKHPNMKAEFGPFTGANDLACSDGREWRADRAIFNPGFSARNLLSLIPAFVEEVIVFRDYLIKSAQQGTTVNMVDLTTNLTVDIIARAVLGARVHAQDRPVKFITSMLDQVGLLYFDIQFSKALNPLRPLRHFVLNRAFRQEMMPYVQNVVQNYEKMEGPKTILNLAVKSYVEEVQEISTRGHIPPEFLDKVVNHVKMFLFAGHDTTATTVAYAYFALYSHPEKLALLRAEHDAVFGADLSQTAERIAANPSLLNQLPYTLAVVKETLRLWPVVGTVRIGEPGFSLRHPDTGVEYPAEGFMLFGCSAAVQRNPYFWPEPDAFIPERWTVRDESDPLRPVKNAFRPWEQGPRNCIGQELASLELRLILALTVREFDMAAVYPEKAETFLGTKAYQVQPPACITAHPKDGLPMRVSIRKTG</sequence>
<dbReference type="Pfam" id="PF00067">
    <property type="entry name" value="p450"/>
    <property type="match status" value="1"/>
</dbReference>
<keyword evidence="3 8" id="KW-0349">Heme</keyword>
<evidence type="ECO:0000256" key="7">
    <source>
        <dbReference type="ARBA" id="ARBA00023033"/>
    </source>
</evidence>
<dbReference type="SUPFAM" id="SSF48264">
    <property type="entry name" value="Cytochrome P450"/>
    <property type="match status" value="1"/>
</dbReference>
<evidence type="ECO:0000256" key="5">
    <source>
        <dbReference type="ARBA" id="ARBA00023002"/>
    </source>
</evidence>
<gene>
    <name evidence="9" type="ORF">JX265_004668</name>
</gene>
<accession>A0A9P9WPU5</accession>
<keyword evidence="4 8" id="KW-0479">Metal-binding</keyword>
<dbReference type="InterPro" id="IPR050121">
    <property type="entry name" value="Cytochrome_P450_monoxygenase"/>
</dbReference>
<evidence type="ECO:0000256" key="4">
    <source>
        <dbReference type="ARBA" id="ARBA00022723"/>
    </source>
</evidence>